<comment type="caution">
    <text evidence="1">The sequence shown here is derived from an EMBL/GenBank/DDBJ whole genome shotgun (WGS) entry which is preliminary data.</text>
</comment>
<evidence type="ECO:0000313" key="2">
    <source>
        <dbReference type="Proteomes" id="UP000280842"/>
    </source>
</evidence>
<dbReference type="EMBL" id="REFO01000014">
    <property type="protein sequence ID" value="RMA93133.1"/>
    <property type="molecule type" value="Genomic_DNA"/>
</dbReference>
<dbReference type="Proteomes" id="UP000280842">
    <property type="component" value="Unassembled WGS sequence"/>
</dbReference>
<evidence type="ECO:0000313" key="1">
    <source>
        <dbReference type="EMBL" id="RMA93133.1"/>
    </source>
</evidence>
<dbReference type="OrthoDB" id="13876at2"/>
<gene>
    <name evidence="1" type="ORF">CLV39_1466</name>
</gene>
<sequence>MYEKRLQENPFMTNSKFLQEFKEETELDRILKFLTVPGRSGIYISRIEIQKLAKAIGVDVPVKERREMLKDIFIYAKQMNKTIDLLNTIIDFIDYKISQYKEVEDNFPSSKVITERWIKKAEKAKAIVENMRKEAELLKDIY</sequence>
<proteinExistence type="predicted"/>
<reference evidence="1 2" key="1">
    <citation type="submission" date="2018-10" db="EMBL/GenBank/DDBJ databases">
        <title>Genomic Encyclopedia of Archaeal and Bacterial Type Strains, Phase II (KMG-II): from individual species to whole genera.</title>
        <authorList>
            <person name="Goeker M."/>
        </authorList>
    </citation>
    <scope>NUCLEOTIDE SEQUENCE [LARGE SCALE GENOMIC DNA]</scope>
    <source>
        <strain evidence="1 2">VM1</strain>
    </source>
</reference>
<accession>A0A3M0B6Z5</accession>
<keyword evidence="2" id="KW-1185">Reference proteome</keyword>
<dbReference type="AlphaFoldDB" id="A0A3M0B6Z5"/>
<name>A0A3M0B6Z5_9AQUI</name>
<organism evidence="1 2">
    <name type="scientific">Hydrogenothermus marinus</name>
    <dbReference type="NCBI Taxonomy" id="133270"/>
    <lineage>
        <taxon>Bacteria</taxon>
        <taxon>Pseudomonadati</taxon>
        <taxon>Aquificota</taxon>
        <taxon>Aquificia</taxon>
        <taxon>Aquificales</taxon>
        <taxon>Hydrogenothermaceae</taxon>
        <taxon>Hydrogenothermus</taxon>
    </lineage>
</organism>
<dbReference type="RefSeq" id="WP_121923573.1">
    <property type="nucleotide sequence ID" value="NZ_REFO01000014.1"/>
</dbReference>
<protein>
    <submittedName>
        <fullName evidence="1">Uncharacterized protein</fullName>
    </submittedName>
</protein>